<dbReference type="Pfam" id="PF13683">
    <property type="entry name" value="rve_3"/>
    <property type="match status" value="1"/>
</dbReference>
<name>R4Z6K5_9ACTN</name>
<feature type="compositionally biased region" description="Polar residues" evidence="1">
    <location>
        <begin position="74"/>
        <end position="84"/>
    </location>
</feature>
<dbReference type="GO" id="GO:0015074">
    <property type="term" value="P:DNA integration"/>
    <property type="evidence" value="ECO:0007669"/>
    <property type="project" value="InterPro"/>
</dbReference>
<organism evidence="3 4">
    <name type="scientific">Candidatus Neomicrothrix parvicella RN1</name>
    <dbReference type="NCBI Taxonomy" id="1229780"/>
    <lineage>
        <taxon>Bacteria</taxon>
        <taxon>Bacillati</taxon>
        <taxon>Actinomycetota</taxon>
        <taxon>Acidimicrobiia</taxon>
        <taxon>Acidimicrobiales</taxon>
        <taxon>Microthrixaceae</taxon>
        <taxon>Candidatus Neomicrothrix</taxon>
    </lineage>
</organism>
<gene>
    <name evidence="3" type="ORF">BN381_70095</name>
</gene>
<accession>R4Z6K5</accession>
<proteinExistence type="predicted"/>
<feature type="domain" description="Integrase catalytic" evidence="2">
    <location>
        <begin position="2"/>
        <end position="45"/>
    </location>
</feature>
<evidence type="ECO:0000259" key="2">
    <source>
        <dbReference type="Pfam" id="PF13683"/>
    </source>
</evidence>
<dbReference type="AlphaFoldDB" id="R4Z6K5"/>
<protein>
    <recommendedName>
        <fullName evidence="2">Integrase catalytic domain-containing protein</fullName>
    </recommendedName>
</protein>
<dbReference type="EMBL" id="CANL01000067">
    <property type="protein sequence ID" value="CCM65396.1"/>
    <property type="molecule type" value="Genomic_DNA"/>
</dbReference>
<feature type="region of interest" description="Disordered" evidence="1">
    <location>
        <begin position="35"/>
        <end position="129"/>
    </location>
</feature>
<evidence type="ECO:0000313" key="3">
    <source>
        <dbReference type="EMBL" id="CCM65396.1"/>
    </source>
</evidence>
<keyword evidence="4" id="KW-1185">Reference proteome</keyword>
<dbReference type="HOGENOM" id="CLU_1944791_0_0_11"/>
<evidence type="ECO:0000256" key="1">
    <source>
        <dbReference type="SAM" id="MobiDB-lite"/>
    </source>
</evidence>
<evidence type="ECO:0000313" key="4">
    <source>
        <dbReference type="Proteomes" id="UP000018291"/>
    </source>
</evidence>
<dbReference type="STRING" id="1229780.BN381_70095"/>
<reference evidence="3 4" key="1">
    <citation type="journal article" date="2013" name="ISME J.">
        <title>Metabolic model for the filamentous 'Candidatus Microthrix parvicella' based on genomic and metagenomic analyses.</title>
        <authorList>
            <person name="Jon McIlroy S."/>
            <person name="Kristiansen R."/>
            <person name="Albertsen M."/>
            <person name="Michael Karst S."/>
            <person name="Rossetti S."/>
            <person name="Lund Nielsen J."/>
            <person name="Tandoi V."/>
            <person name="James Seviour R."/>
            <person name="Nielsen P.H."/>
        </authorList>
    </citation>
    <scope>NUCLEOTIDE SEQUENCE [LARGE SCALE GENOMIC DNA]</scope>
    <source>
        <strain evidence="3 4">RN1</strain>
    </source>
</reference>
<sequence length="129" mass="14831">MRTLRHELLDRTIIWNEHQLQQLLDEYVEHYNNRRPHRGLHQRAPNDTADVTPIDTRPTDPTSHNLRRTHQRVPNRSLNRSPVNQHPPKTPASTHPTTPTPSPKSGPGRRRSTGQLLGTNTHVSHPART</sequence>
<dbReference type="InterPro" id="IPR001584">
    <property type="entry name" value="Integrase_cat-core"/>
</dbReference>
<dbReference type="Proteomes" id="UP000018291">
    <property type="component" value="Unassembled WGS sequence"/>
</dbReference>
<dbReference type="RefSeq" id="WP_012230066.1">
    <property type="nucleotide sequence ID" value="NZ_HG422565.1"/>
</dbReference>
<comment type="caution">
    <text evidence="3">The sequence shown here is derived from an EMBL/GenBank/DDBJ whole genome shotgun (WGS) entry which is preliminary data.</text>
</comment>